<comment type="caution">
    <text evidence="1">The sequence shown here is derived from an EMBL/GenBank/DDBJ whole genome shotgun (WGS) entry which is preliminary data.</text>
</comment>
<evidence type="ECO:0000313" key="2">
    <source>
        <dbReference type="Proteomes" id="UP001345963"/>
    </source>
</evidence>
<protein>
    <submittedName>
        <fullName evidence="1">Uncharacterized protein</fullName>
    </submittedName>
</protein>
<sequence length="116" mass="13364">MFPLGWRSIFPLKALEVMVHPFWPRMSRRVSLGYRCQDFPPEPVTFPTHLCDGCGWVKNKSLKSFPWLLSLFPNKLTFRTVGLPNCPGLFYSHYIFSTSAIRGQNVAAKHCKFSLL</sequence>
<evidence type="ECO:0000313" key="1">
    <source>
        <dbReference type="EMBL" id="MED6261021.1"/>
    </source>
</evidence>
<proteinExistence type="predicted"/>
<name>A0ABU7CDK2_9TELE</name>
<reference evidence="1 2" key="1">
    <citation type="submission" date="2021-07" db="EMBL/GenBank/DDBJ databases">
        <authorList>
            <person name="Palmer J.M."/>
        </authorList>
    </citation>
    <scope>NUCLEOTIDE SEQUENCE [LARGE SCALE GENOMIC DNA]</scope>
    <source>
        <strain evidence="1 2">AT_MEX2019</strain>
        <tissue evidence="1">Muscle</tissue>
    </source>
</reference>
<organism evidence="1 2">
    <name type="scientific">Ataeniobius toweri</name>
    <dbReference type="NCBI Taxonomy" id="208326"/>
    <lineage>
        <taxon>Eukaryota</taxon>
        <taxon>Metazoa</taxon>
        <taxon>Chordata</taxon>
        <taxon>Craniata</taxon>
        <taxon>Vertebrata</taxon>
        <taxon>Euteleostomi</taxon>
        <taxon>Actinopterygii</taxon>
        <taxon>Neopterygii</taxon>
        <taxon>Teleostei</taxon>
        <taxon>Neoteleostei</taxon>
        <taxon>Acanthomorphata</taxon>
        <taxon>Ovalentaria</taxon>
        <taxon>Atherinomorphae</taxon>
        <taxon>Cyprinodontiformes</taxon>
        <taxon>Goodeidae</taxon>
        <taxon>Ataeniobius</taxon>
    </lineage>
</organism>
<keyword evidence="2" id="KW-1185">Reference proteome</keyword>
<gene>
    <name evidence="1" type="ORF">ATANTOWER_032804</name>
</gene>
<dbReference type="EMBL" id="JAHUTI010089496">
    <property type="protein sequence ID" value="MED6261021.1"/>
    <property type="molecule type" value="Genomic_DNA"/>
</dbReference>
<dbReference type="Proteomes" id="UP001345963">
    <property type="component" value="Unassembled WGS sequence"/>
</dbReference>
<accession>A0ABU7CDK2</accession>